<dbReference type="InterPro" id="IPR004320">
    <property type="entry name" value="BPS1_pln"/>
</dbReference>
<dbReference type="GO" id="GO:0048367">
    <property type="term" value="P:shoot system development"/>
    <property type="evidence" value="ECO:0007669"/>
    <property type="project" value="InterPro"/>
</dbReference>
<proteinExistence type="predicted"/>
<dbReference type="AlphaFoldDB" id="A0AAP0L6F1"/>
<gene>
    <name evidence="1" type="ORF">Syun_005560</name>
</gene>
<evidence type="ECO:0000313" key="2">
    <source>
        <dbReference type="Proteomes" id="UP001420932"/>
    </source>
</evidence>
<dbReference type="GO" id="GO:0048364">
    <property type="term" value="P:root development"/>
    <property type="evidence" value="ECO:0007669"/>
    <property type="project" value="InterPro"/>
</dbReference>
<keyword evidence="2" id="KW-1185">Reference proteome</keyword>
<accession>A0AAP0L6F1</accession>
<evidence type="ECO:0000313" key="1">
    <source>
        <dbReference type="EMBL" id="KAK9164658.1"/>
    </source>
</evidence>
<protein>
    <submittedName>
        <fullName evidence="1">Uncharacterized protein</fullName>
    </submittedName>
</protein>
<reference evidence="1 2" key="1">
    <citation type="submission" date="2024-01" db="EMBL/GenBank/DDBJ databases">
        <title>Genome assemblies of Stephania.</title>
        <authorList>
            <person name="Yang L."/>
        </authorList>
    </citation>
    <scope>NUCLEOTIDE SEQUENCE [LARGE SCALE GENOMIC DNA]</scope>
    <source>
        <strain evidence="1">YNDBR</strain>
        <tissue evidence="1">Leaf</tissue>
    </source>
</reference>
<dbReference type="Pfam" id="PF03087">
    <property type="entry name" value="BPS1"/>
    <property type="match status" value="1"/>
</dbReference>
<dbReference type="PANTHER" id="PTHR33070:SF120">
    <property type="entry name" value="EXPRESSED PROTEIN"/>
    <property type="match status" value="1"/>
</dbReference>
<sequence>MASRYSVRSISMPPRSHPSALTVEESLSKLKALWDSSSTLKGEKMCIGLAGLVELYNSVEDLLHLPITQQTLMDLHECEKWADEVLEGSVRLLDVCSTTRDLLLQMKGHVHDLQSALRRKGGEAAEKDMEVDAYICFRKMMKTDLTKCLKELKSIGDSSAILLLIPHQSEHHHKLQKISRVLKESREITISTFQSLISIMSVPIKAKPSRWLLVSKLMHNRQLTGEIREAEDLGLACVDNALYALTKQDEKENEMENVLKAHKGLEALEAAIEGIQVWLDCIFRQLIQNRVSLLNIFTQ</sequence>
<name>A0AAP0L6F1_9MAGN</name>
<comment type="caution">
    <text evidence="1">The sequence shown here is derived from an EMBL/GenBank/DDBJ whole genome shotgun (WGS) entry which is preliminary data.</text>
</comment>
<dbReference type="PANTHER" id="PTHR33070">
    <property type="entry name" value="OS06G0725500 PROTEIN"/>
    <property type="match status" value="1"/>
</dbReference>
<organism evidence="1 2">
    <name type="scientific">Stephania yunnanensis</name>
    <dbReference type="NCBI Taxonomy" id="152371"/>
    <lineage>
        <taxon>Eukaryota</taxon>
        <taxon>Viridiplantae</taxon>
        <taxon>Streptophyta</taxon>
        <taxon>Embryophyta</taxon>
        <taxon>Tracheophyta</taxon>
        <taxon>Spermatophyta</taxon>
        <taxon>Magnoliopsida</taxon>
        <taxon>Ranunculales</taxon>
        <taxon>Menispermaceae</taxon>
        <taxon>Menispermoideae</taxon>
        <taxon>Cissampelideae</taxon>
        <taxon>Stephania</taxon>
    </lineage>
</organism>
<dbReference type="Proteomes" id="UP001420932">
    <property type="component" value="Unassembled WGS sequence"/>
</dbReference>
<dbReference type="EMBL" id="JBBNAF010000002">
    <property type="protein sequence ID" value="KAK9164658.1"/>
    <property type="molecule type" value="Genomic_DNA"/>
</dbReference>